<dbReference type="InterPro" id="IPR036640">
    <property type="entry name" value="ABC1_TM_sf"/>
</dbReference>
<keyword evidence="5 12" id="KW-0812">Transmembrane</keyword>
<evidence type="ECO:0000313" key="16">
    <source>
        <dbReference type="EMBL" id="ELR66873.1"/>
    </source>
</evidence>
<dbReference type="GO" id="GO:0140359">
    <property type="term" value="F:ABC-type transporter activity"/>
    <property type="evidence" value="ECO:0007669"/>
    <property type="project" value="InterPro"/>
</dbReference>
<evidence type="ECO:0000256" key="8">
    <source>
        <dbReference type="ARBA" id="ARBA00022927"/>
    </source>
</evidence>
<evidence type="ECO:0000259" key="14">
    <source>
        <dbReference type="PROSITE" id="PS50929"/>
    </source>
</evidence>
<protein>
    <submittedName>
        <fullName evidence="16">Putative toxin transport protein</fullName>
    </submittedName>
</protein>
<dbReference type="PROSITE" id="PS50990">
    <property type="entry name" value="PEPTIDASE_C39"/>
    <property type="match status" value="1"/>
</dbReference>
<dbReference type="InterPro" id="IPR005074">
    <property type="entry name" value="Peptidase_C39"/>
</dbReference>
<dbReference type="Pfam" id="PF00005">
    <property type="entry name" value="ABC_tran"/>
    <property type="match status" value="1"/>
</dbReference>
<gene>
    <name evidence="16" type="ORF">C942_04572</name>
</gene>
<dbReference type="InterPro" id="IPR011527">
    <property type="entry name" value="ABC1_TM_dom"/>
</dbReference>
<feature type="transmembrane region" description="Helical" evidence="12">
    <location>
        <begin position="310"/>
        <end position="332"/>
    </location>
</feature>
<dbReference type="InterPro" id="IPR003593">
    <property type="entry name" value="AAA+_ATPase"/>
</dbReference>
<dbReference type="AlphaFoldDB" id="L8JF64"/>
<dbReference type="PROSITE" id="PS50929">
    <property type="entry name" value="ABC_TM1F"/>
    <property type="match status" value="1"/>
</dbReference>
<evidence type="ECO:0000313" key="17">
    <source>
        <dbReference type="Proteomes" id="UP000011134"/>
    </source>
</evidence>
<dbReference type="PROSITE" id="PS50893">
    <property type="entry name" value="ABC_TRANSPORTER_2"/>
    <property type="match status" value="1"/>
</dbReference>
<keyword evidence="6" id="KW-0547">Nucleotide-binding</keyword>
<dbReference type="InterPro" id="IPR003439">
    <property type="entry name" value="ABC_transporter-like_ATP-bd"/>
</dbReference>
<dbReference type="GO" id="GO:0008233">
    <property type="term" value="F:peptidase activity"/>
    <property type="evidence" value="ECO:0007669"/>
    <property type="project" value="InterPro"/>
</dbReference>
<evidence type="ECO:0000256" key="4">
    <source>
        <dbReference type="ARBA" id="ARBA00022475"/>
    </source>
</evidence>
<dbReference type="FunFam" id="3.40.50.300:FF:000299">
    <property type="entry name" value="ABC transporter ATP-binding protein/permease"/>
    <property type="match status" value="1"/>
</dbReference>
<dbReference type="CDD" id="cd18588">
    <property type="entry name" value="ABC_6TM_CyaB_HlyB_like"/>
    <property type="match status" value="1"/>
</dbReference>
<dbReference type="InterPro" id="IPR010132">
    <property type="entry name" value="ATPase_T1SS_HlyB"/>
</dbReference>
<feature type="domain" description="Peptidase C39" evidence="15">
    <location>
        <begin position="22"/>
        <end position="143"/>
    </location>
</feature>
<dbReference type="SUPFAM" id="SSF90123">
    <property type="entry name" value="ABC transporter transmembrane region"/>
    <property type="match status" value="1"/>
</dbReference>
<feature type="transmembrane region" description="Helical" evidence="12">
    <location>
        <begin position="204"/>
        <end position="225"/>
    </location>
</feature>
<feature type="domain" description="ABC transmembrane type-1" evidence="14">
    <location>
        <begin position="174"/>
        <end position="453"/>
    </location>
</feature>
<feature type="transmembrane region" description="Helical" evidence="12">
    <location>
        <begin position="174"/>
        <end position="192"/>
    </location>
</feature>
<dbReference type="GO" id="GO:0030256">
    <property type="term" value="C:type I protein secretion system complex"/>
    <property type="evidence" value="ECO:0007669"/>
    <property type="project" value="InterPro"/>
</dbReference>
<evidence type="ECO:0000256" key="12">
    <source>
        <dbReference type="SAM" id="Phobius"/>
    </source>
</evidence>
<proteinExistence type="inferred from homology"/>
<evidence type="ECO:0000259" key="13">
    <source>
        <dbReference type="PROSITE" id="PS50893"/>
    </source>
</evidence>
<keyword evidence="17" id="KW-1185">Reference proteome</keyword>
<evidence type="ECO:0000256" key="11">
    <source>
        <dbReference type="ARBA" id="ARBA00043264"/>
    </source>
</evidence>
<dbReference type="InterPro" id="IPR039421">
    <property type="entry name" value="Type_1_exporter"/>
</dbReference>
<dbReference type="SUPFAM" id="SSF52540">
    <property type="entry name" value="P-loop containing nucleoside triphosphate hydrolases"/>
    <property type="match status" value="1"/>
</dbReference>
<organism evidence="16 17">
    <name type="scientific">Photobacterium marinum</name>
    <dbReference type="NCBI Taxonomy" id="1056511"/>
    <lineage>
        <taxon>Bacteria</taxon>
        <taxon>Pseudomonadati</taxon>
        <taxon>Pseudomonadota</taxon>
        <taxon>Gammaproteobacteria</taxon>
        <taxon>Vibrionales</taxon>
        <taxon>Vibrionaceae</taxon>
        <taxon>Photobacterium</taxon>
    </lineage>
</organism>
<comment type="similarity">
    <text evidence="2">Belongs to the ABC transporter superfamily. Protein-1 exporter (TC 3.A.1.109) family.</text>
</comment>
<evidence type="ECO:0000256" key="6">
    <source>
        <dbReference type="ARBA" id="ARBA00022741"/>
    </source>
</evidence>
<dbReference type="GO" id="GO:0005886">
    <property type="term" value="C:plasma membrane"/>
    <property type="evidence" value="ECO:0007669"/>
    <property type="project" value="UniProtKB-SubCell"/>
</dbReference>
<dbReference type="Pfam" id="PF03412">
    <property type="entry name" value="Peptidase_C39"/>
    <property type="match status" value="1"/>
</dbReference>
<dbReference type="InterPro" id="IPR017871">
    <property type="entry name" value="ABC_transporter-like_CS"/>
</dbReference>
<dbReference type="Proteomes" id="UP000011134">
    <property type="component" value="Unassembled WGS sequence"/>
</dbReference>
<dbReference type="GO" id="GO:0006508">
    <property type="term" value="P:proteolysis"/>
    <property type="evidence" value="ECO:0007669"/>
    <property type="project" value="InterPro"/>
</dbReference>
<evidence type="ECO:0000259" key="15">
    <source>
        <dbReference type="PROSITE" id="PS50990"/>
    </source>
</evidence>
<dbReference type="Gene3D" id="3.40.50.300">
    <property type="entry name" value="P-loop containing nucleotide triphosphate hydrolases"/>
    <property type="match status" value="1"/>
</dbReference>
<name>L8JF64_9GAMM</name>
<dbReference type="PANTHER" id="PTHR24221">
    <property type="entry name" value="ATP-BINDING CASSETTE SUB-FAMILY B"/>
    <property type="match status" value="1"/>
</dbReference>
<feature type="transmembrane region" description="Helical" evidence="12">
    <location>
        <begin position="281"/>
        <end position="304"/>
    </location>
</feature>
<dbReference type="Pfam" id="PF00664">
    <property type="entry name" value="ABC_membrane"/>
    <property type="match status" value="1"/>
</dbReference>
<evidence type="ECO:0000256" key="5">
    <source>
        <dbReference type="ARBA" id="ARBA00022692"/>
    </source>
</evidence>
<evidence type="ECO:0000256" key="9">
    <source>
        <dbReference type="ARBA" id="ARBA00022989"/>
    </source>
</evidence>
<dbReference type="PROSITE" id="PS00211">
    <property type="entry name" value="ABC_TRANSPORTER_1"/>
    <property type="match status" value="1"/>
</dbReference>
<dbReference type="Gene3D" id="1.20.1560.10">
    <property type="entry name" value="ABC transporter type 1, transmembrane domain"/>
    <property type="match status" value="1"/>
</dbReference>
<feature type="domain" description="ABC transporter" evidence="13">
    <location>
        <begin position="486"/>
        <end position="721"/>
    </location>
</feature>
<evidence type="ECO:0000256" key="3">
    <source>
        <dbReference type="ARBA" id="ARBA00022448"/>
    </source>
</evidence>
<keyword evidence="4" id="KW-1003">Cell membrane</keyword>
<dbReference type="GO" id="GO:0016887">
    <property type="term" value="F:ATP hydrolysis activity"/>
    <property type="evidence" value="ECO:0007669"/>
    <property type="project" value="InterPro"/>
</dbReference>
<evidence type="ECO:0000256" key="10">
    <source>
        <dbReference type="ARBA" id="ARBA00023136"/>
    </source>
</evidence>
<dbReference type="PATRIC" id="fig|1056511.3.peg.1401"/>
<dbReference type="SMART" id="SM00382">
    <property type="entry name" value="AAA"/>
    <property type="match status" value="1"/>
</dbReference>
<sequence length="725" mass="80109">MSELSFPDTEMAAIDSAVDALDATNDPEDYGLHALVYAARHFNVPVEVAQLSHLLGQAEASVSSQNLCRCAKWIGLRASQGQSDITRFANLPVPSLLKTVHGWLVLEEVDGETVTLYHPRTERTRQYQRAVLAKYWDGRLILLAEMNEVSKKRAFGLSWFFPTLRKHFSQFRNVLLVSLMLQLIALVTPMLFENVIDRVLVSRGISSLHVLGIAMLVLAVFEPVYGHLRSWLFAHLASKVNAELSTRLYQHLVALPLGYFQQRQTGEIIARVREMGQIRQFLTGSALTLLLDMTFVGLFVAVMFSYSDRLTWLVLASLLVYFLFWLAIGPVLRARVLREYELRAENTAFLTESVTGIETIKTTATEPGSIHSWEKQLAAYIRASLRAKVLGIWAGQGIGLVQKLTSALLLWWGVSLVMEGRLTPGELVAFNMFSGHVTQPILRLAQIWQDFQHTLISLRRVGDILDEEDESGSGGLASVPRLQGSVSFKGVRFRYDEDGQEVLRNLSVDIQPGEFVGITGPSGCGKSTLTRLMQRLYVPQHGQVLIDGVDLAIADPVAIRRSMSVVLQESLLFAGSVAENIRLCCPGATDAEVVQSATLAGAHDFITGLPQGYDTQVGEKGSQLSGGQRQRIALARALITNPGILLLDEATSALDYESEAAVVANMDAICKGRTVISIAHRLNTLRHADRILVIDEGKVIEDGSHDELLACNGHYARLWKLQMGK</sequence>
<evidence type="ECO:0000256" key="2">
    <source>
        <dbReference type="ARBA" id="ARBA00006025"/>
    </source>
</evidence>
<dbReference type="Gene3D" id="3.90.70.10">
    <property type="entry name" value="Cysteine proteinases"/>
    <property type="match status" value="1"/>
</dbReference>
<evidence type="ECO:0000256" key="7">
    <source>
        <dbReference type="ARBA" id="ARBA00022840"/>
    </source>
</evidence>
<dbReference type="GO" id="GO:0043213">
    <property type="term" value="P:bacteriocin transport"/>
    <property type="evidence" value="ECO:0007669"/>
    <property type="project" value="UniProtKB-KW"/>
</dbReference>
<dbReference type="PANTHER" id="PTHR24221:SF654">
    <property type="entry name" value="ATP-BINDING CASSETTE SUB-FAMILY B MEMBER 6"/>
    <property type="match status" value="1"/>
</dbReference>
<keyword evidence="3" id="KW-0813">Transport</keyword>
<dbReference type="GO" id="GO:0030253">
    <property type="term" value="P:protein secretion by the type I secretion system"/>
    <property type="evidence" value="ECO:0007669"/>
    <property type="project" value="InterPro"/>
</dbReference>
<comment type="subcellular location">
    <subcellularLocation>
        <location evidence="1">Cell membrane</location>
        <topology evidence="1">Multi-pass membrane protein</topology>
    </subcellularLocation>
</comment>
<dbReference type="NCBIfam" id="TIGR01846">
    <property type="entry name" value="type_I_sec_HlyB"/>
    <property type="match status" value="1"/>
</dbReference>
<dbReference type="InterPro" id="IPR027417">
    <property type="entry name" value="P-loop_NTPase"/>
</dbReference>
<dbReference type="GO" id="GO:0034040">
    <property type="term" value="F:ATPase-coupled lipid transmembrane transporter activity"/>
    <property type="evidence" value="ECO:0007669"/>
    <property type="project" value="TreeGrafter"/>
</dbReference>
<keyword evidence="11" id="KW-0080">Bacteriocin transport</keyword>
<keyword evidence="8" id="KW-0653">Protein transport</keyword>
<accession>L8JF64</accession>
<keyword evidence="9 12" id="KW-1133">Transmembrane helix</keyword>
<keyword evidence="10 12" id="KW-0472">Membrane</keyword>
<dbReference type="GO" id="GO:0005524">
    <property type="term" value="F:ATP binding"/>
    <property type="evidence" value="ECO:0007669"/>
    <property type="project" value="UniProtKB-KW"/>
</dbReference>
<keyword evidence="7" id="KW-0067">ATP-binding</keyword>
<dbReference type="EMBL" id="AMZO01000006">
    <property type="protein sequence ID" value="ELR66873.1"/>
    <property type="molecule type" value="Genomic_DNA"/>
</dbReference>
<comment type="caution">
    <text evidence="16">The sequence shown here is derived from an EMBL/GenBank/DDBJ whole genome shotgun (WGS) entry which is preliminary data.</text>
</comment>
<evidence type="ECO:0000256" key="1">
    <source>
        <dbReference type="ARBA" id="ARBA00004651"/>
    </source>
</evidence>
<reference evidence="16 17" key="1">
    <citation type="submission" date="2012-12" db="EMBL/GenBank/DDBJ databases">
        <title>Genome Assembly of Photobacterium sp. AK15.</title>
        <authorList>
            <person name="Khatri I."/>
            <person name="Vaidya B."/>
            <person name="Srinivas T.N.R."/>
            <person name="Subramanian S."/>
            <person name="Pinnaka A."/>
        </authorList>
    </citation>
    <scope>NUCLEOTIDE SEQUENCE [LARGE SCALE GENOMIC DNA]</scope>
    <source>
        <strain evidence="16 17">AK15</strain>
    </source>
</reference>